<keyword evidence="3" id="KW-1185">Reference proteome</keyword>
<dbReference type="EMBL" id="BPLR01017873">
    <property type="protein sequence ID" value="GIY95108.1"/>
    <property type="molecule type" value="Genomic_DNA"/>
</dbReference>
<feature type="region of interest" description="Disordered" evidence="1">
    <location>
        <begin position="25"/>
        <end position="60"/>
    </location>
</feature>
<evidence type="ECO:0000313" key="2">
    <source>
        <dbReference type="EMBL" id="GIY95108.1"/>
    </source>
</evidence>
<reference evidence="2 3" key="1">
    <citation type="submission" date="2021-06" db="EMBL/GenBank/DDBJ databases">
        <title>Caerostris extrusa draft genome.</title>
        <authorList>
            <person name="Kono N."/>
            <person name="Arakawa K."/>
        </authorList>
    </citation>
    <scope>NUCLEOTIDE SEQUENCE [LARGE SCALE GENOMIC DNA]</scope>
</reference>
<comment type="caution">
    <text evidence="2">The sequence shown here is derived from an EMBL/GenBank/DDBJ whole genome shotgun (WGS) entry which is preliminary data.</text>
</comment>
<protein>
    <recommendedName>
        <fullName evidence="4">Ycf15</fullName>
    </recommendedName>
</protein>
<organism evidence="2 3">
    <name type="scientific">Caerostris extrusa</name>
    <name type="common">Bark spider</name>
    <name type="synonym">Caerostris bankana</name>
    <dbReference type="NCBI Taxonomy" id="172846"/>
    <lineage>
        <taxon>Eukaryota</taxon>
        <taxon>Metazoa</taxon>
        <taxon>Ecdysozoa</taxon>
        <taxon>Arthropoda</taxon>
        <taxon>Chelicerata</taxon>
        <taxon>Arachnida</taxon>
        <taxon>Araneae</taxon>
        <taxon>Araneomorphae</taxon>
        <taxon>Entelegynae</taxon>
        <taxon>Araneoidea</taxon>
        <taxon>Araneidae</taxon>
        <taxon>Caerostris</taxon>
    </lineage>
</organism>
<dbReference type="AlphaFoldDB" id="A0AAV4XL42"/>
<gene>
    <name evidence="2" type="ORF">CEXT_227311</name>
</gene>
<sequence length="88" mass="10045">MDLFPSGPVRKQFISLIPYFATGHARKRTSEERPFRGCPVYGATSRSDRSPLPSSLRDRNRRRGHHNYAFVAEMKIIVLAVRDNCAPN</sequence>
<evidence type="ECO:0000313" key="3">
    <source>
        <dbReference type="Proteomes" id="UP001054945"/>
    </source>
</evidence>
<evidence type="ECO:0000256" key="1">
    <source>
        <dbReference type="SAM" id="MobiDB-lite"/>
    </source>
</evidence>
<name>A0AAV4XL42_CAEEX</name>
<evidence type="ECO:0008006" key="4">
    <source>
        <dbReference type="Google" id="ProtNLM"/>
    </source>
</evidence>
<accession>A0AAV4XL42</accession>
<dbReference type="Proteomes" id="UP001054945">
    <property type="component" value="Unassembled WGS sequence"/>
</dbReference>
<proteinExistence type="predicted"/>